<dbReference type="Pfam" id="PF04367">
    <property type="entry name" value="DUF502"/>
    <property type="match status" value="1"/>
</dbReference>
<organism evidence="2 3">
    <name type="scientific">Marinoscillum luteum</name>
    <dbReference type="NCBI Taxonomy" id="861051"/>
    <lineage>
        <taxon>Bacteria</taxon>
        <taxon>Pseudomonadati</taxon>
        <taxon>Bacteroidota</taxon>
        <taxon>Cytophagia</taxon>
        <taxon>Cytophagales</taxon>
        <taxon>Reichenbachiellaceae</taxon>
        <taxon>Marinoscillum</taxon>
    </lineage>
</organism>
<keyword evidence="1" id="KW-0812">Transmembrane</keyword>
<dbReference type="Proteomes" id="UP001610063">
    <property type="component" value="Unassembled WGS sequence"/>
</dbReference>
<keyword evidence="3" id="KW-1185">Reference proteome</keyword>
<name>A0ABW7N3Q7_9BACT</name>
<keyword evidence="1" id="KW-1133">Transmembrane helix</keyword>
<sequence length="187" mass="20916">MYIQSLLRYFLRGLLLVTPVSLTVYIIVEMVKWTDSLLPISIPGLGMITVLFVTAFIGYLANTLFAKPFFDLFNDILKKIPIVSFLYTAINDLVTAFVGDKKKFDTPVLVPFDEHGMLYKPGFITQKDLSEIGLPGMVTVYLPHSYNFSGNVFIVDKSRLMTLEGSNTELMKYIVSGGVSGAIKRKP</sequence>
<reference evidence="2 3" key="1">
    <citation type="journal article" date="2013" name="Int. J. Syst. Evol. Microbiol.">
        <title>Marinoscillum luteum sp. nov., isolated from marine sediment.</title>
        <authorList>
            <person name="Cha I.T."/>
            <person name="Park S.J."/>
            <person name="Kim S.J."/>
            <person name="Kim J.G."/>
            <person name="Jung M.Y."/>
            <person name="Shin K.S."/>
            <person name="Kwon K.K."/>
            <person name="Yang S.H."/>
            <person name="Seo Y.S."/>
            <person name="Rhee S.K."/>
        </authorList>
    </citation>
    <scope>NUCLEOTIDE SEQUENCE [LARGE SCALE GENOMIC DNA]</scope>
    <source>
        <strain evidence="2 3">KCTC 23939</strain>
    </source>
</reference>
<keyword evidence="1" id="KW-0472">Membrane</keyword>
<dbReference type="PANTHER" id="PTHR31876:SF26">
    <property type="entry name" value="PROTEIN LIKE COV 2"/>
    <property type="match status" value="1"/>
</dbReference>
<evidence type="ECO:0000313" key="3">
    <source>
        <dbReference type="Proteomes" id="UP001610063"/>
    </source>
</evidence>
<evidence type="ECO:0000313" key="2">
    <source>
        <dbReference type="EMBL" id="MFH6982035.1"/>
    </source>
</evidence>
<evidence type="ECO:0000256" key="1">
    <source>
        <dbReference type="SAM" id="Phobius"/>
    </source>
</evidence>
<dbReference type="EMBL" id="JBIPKE010000008">
    <property type="protein sequence ID" value="MFH6982035.1"/>
    <property type="molecule type" value="Genomic_DNA"/>
</dbReference>
<protein>
    <submittedName>
        <fullName evidence="2">DUF502 domain-containing protein</fullName>
    </submittedName>
</protein>
<proteinExistence type="predicted"/>
<gene>
    <name evidence="2" type="ORF">ACHKAR_01225</name>
</gene>
<comment type="caution">
    <text evidence="2">The sequence shown here is derived from an EMBL/GenBank/DDBJ whole genome shotgun (WGS) entry which is preliminary data.</text>
</comment>
<dbReference type="InterPro" id="IPR007462">
    <property type="entry name" value="COV1-like"/>
</dbReference>
<feature type="transmembrane region" description="Helical" evidence="1">
    <location>
        <begin position="9"/>
        <end position="28"/>
    </location>
</feature>
<feature type="transmembrane region" description="Helical" evidence="1">
    <location>
        <begin position="40"/>
        <end position="61"/>
    </location>
</feature>
<accession>A0ABW7N3Q7</accession>
<dbReference type="PANTHER" id="PTHR31876">
    <property type="entry name" value="COV-LIKE PROTEIN 1"/>
    <property type="match status" value="1"/>
</dbReference>
<dbReference type="RefSeq" id="WP_159584688.1">
    <property type="nucleotide sequence ID" value="NZ_JBIPKE010000008.1"/>
</dbReference>